<dbReference type="Gene3D" id="3.90.550.10">
    <property type="entry name" value="Spore Coat Polysaccharide Biosynthesis Protein SpsA, Chain A"/>
    <property type="match status" value="1"/>
</dbReference>
<dbReference type="SUPFAM" id="SSF53448">
    <property type="entry name" value="Nucleotide-diphospho-sugar transferases"/>
    <property type="match status" value="1"/>
</dbReference>
<keyword evidence="9" id="KW-0732">Signal</keyword>
<evidence type="ECO:0000256" key="1">
    <source>
        <dbReference type="ARBA" id="ARBA00004141"/>
    </source>
</evidence>
<keyword evidence="4" id="KW-0328">Glycosyltransferase</keyword>
<dbReference type="Proteomes" id="UP000193978">
    <property type="component" value="Chromosome"/>
</dbReference>
<keyword evidence="8" id="KW-0472">Membrane</keyword>
<dbReference type="Pfam" id="PF13506">
    <property type="entry name" value="Glyco_transf_21"/>
    <property type="match status" value="1"/>
</dbReference>
<dbReference type="InterPro" id="IPR025993">
    <property type="entry name" value="Ceramide_glucosylTrfase"/>
</dbReference>
<feature type="chain" id="PRO_5012732512" evidence="9">
    <location>
        <begin position="28"/>
        <end position="381"/>
    </location>
</feature>
<evidence type="ECO:0000256" key="7">
    <source>
        <dbReference type="ARBA" id="ARBA00022989"/>
    </source>
</evidence>
<dbReference type="CDD" id="cd02520">
    <property type="entry name" value="Glucosylceramide_synthase"/>
    <property type="match status" value="1"/>
</dbReference>
<evidence type="ECO:0000313" key="10">
    <source>
        <dbReference type="EMBL" id="ARN81612.1"/>
    </source>
</evidence>
<evidence type="ECO:0000256" key="6">
    <source>
        <dbReference type="ARBA" id="ARBA00022692"/>
    </source>
</evidence>
<evidence type="ECO:0000256" key="5">
    <source>
        <dbReference type="ARBA" id="ARBA00022679"/>
    </source>
</evidence>
<evidence type="ECO:0000256" key="9">
    <source>
        <dbReference type="SAM" id="SignalP"/>
    </source>
</evidence>
<evidence type="ECO:0000256" key="8">
    <source>
        <dbReference type="ARBA" id="ARBA00023136"/>
    </source>
</evidence>
<organism evidence="10 11">
    <name type="scientific">Methylocystis bryophila</name>
    <dbReference type="NCBI Taxonomy" id="655015"/>
    <lineage>
        <taxon>Bacteria</taxon>
        <taxon>Pseudomonadati</taxon>
        <taxon>Pseudomonadota</taxon>
        <taxon>Alphaproteobacteria</taxon>
        <taxon>Hyphomicrobiales</taxon>
        <taxon>Methylocystaceae</taxon>
        <taxon>Methylocystis</taxon>
    </lineage>
</organism>
<evidence type="ECO:0000256" key="4">
    <source>
        <dbReference type="ARBA" id="ARBA00022676"/>
    </source>
</evidence>
<keyword evidence="11" id="KW-1185">Reference proteome</keyword>
<dbReference type="GO" id="GO:0016020">
    <property type="term" value="C:membrane"/>
    <property type="evidence" value="ECO:0007669"/>
    <property type="project" value="UniProtKB-SubCell"/>
</dbReference>
<comment type="pathway">
    <text evidence="2">Lipid metabolism; sphingolipid metabolism.</text>
</comment>
<reference evidence="10 11" key="1">
    <citation type="submission" date="2017-02" db="EMBL/GenBank/DDBJ databases">
        <authorList>
            <person name="Peterson S.W."/>
        </authorList>
    </citation>
    <scope>NUCLEOTIDE SEQUENCE [LARGE SCALE GENOMIC DNA]</scope>
    <source>
        <strain evidence="10 11">S285</strain>
    </source>
</reference>
<comment type="subcellular location">
    <subcellularLocation>
        <location evidence="1">Membrane</location>
        <topology evidence="1">Multi-pass membrane protein</topology>
    </subcellularLocation>
</comment>
<keyword evidence="5 10" id="KW-0808">Transferase</keyword>
<sequence>MTMVAYFCAAWCLVLLCLNFFAMSVTARKCRARERNLPPPASAPPVSLVRPLRGIEAFSEETLRASFELDYPDYEVVFCVQAPHDPIIPLVQQVIAEYPNIPARLLIGDDYVSANPKLNNCVKGWDAAKHRLVILADSNALPPRDYIQTMLAAFVDDETAMTVSMPIGSRPHGFWALVECAILNTFQARWQYGAESVGIGFAQGKNMMWRREVLDRAGGIRALASDIAEDAASTKIIRTQGMKIRLVDMPFEQPLGPRKAREVYSRHVRWSRLRRVTFPGYFIPEFQNGAFMPVLLGAYSAEILEGPWLAAIVAVSILAALYCGEYQLARLCGWTRGWRFPFAMLIRDAMLPVMFLDACLFDDFVWHGNAMTVREEQETAG</sequence>
<evidence type="ECO:0000256" key="3">
    <source>
        <dbReference type="ARBA" id="ARBA00004991"/>
    </source>
</evidence>
<dbReference type="GO" id="GO:0006679">
    <property type="term" value="P:glucosylceramide biosynthetic process"/>
    <property type="evidence" value="ECO:0007669"/>
    <property type="project" value="TreeGrafter"/>
</dbReference>
<dbReference type="AlphaFoldDB" id="A0A1W6MVK4"/>
<dbReference type="OrthoDB" id="9814255at2"/>
<dbReference type="PANTHER" id="PTHR12726">
    <property type="entry name" value="CERAMIDE GLUCOSYLTRANSFERASE"/>
    <property type="match status" value="1"/>
</dbReference>
<evidence type="ECO:0000256" key="2">
    <source>
        <dbReference type="ARBA" id="ARBA00004760"/>
    </source>
</evidence>
<dbReference type="RefSeq" id="WP_085771729.1">
    <property type="nucleotide sequence ID" value="NZ_AP027149.1"/>
</dbReference>
<gene>
    <name evidence="10" type="ORF">B1812_11620</name>
</gene>
<proteinExistence type="predicted"/>
<keyword evidence="7" id="KW-1133">Transmembrane helix</keyword>
<dbReference type="STRING" id="655015.B1812_11620"/>
<feature type="signal peptide" evidence="9">
    <location>
        <begin position="1"/>
        <end position="27"/>
    </location>
</feature>
<dbReference type="GO" id="GO:0008120">
    <property type="term" value="F:ceramide glucosyltransferase activity"/>
    <property type="evidence" value="ECO:0007669"/>
    <property type="project" value="TreeGrafter"/>
</dbReference>
<dbReference type="KEGG" id="mbry:B1812_11620"/>
<dbReference type="EMBL" id="CP019948">
    <property type="protein sequence ID" value="ARN81612.1"/>
    <property type="molecule type" value="Genomic_DNA"/>
</dbReference>
<accession>A0A1W6MVK4</accession>
<comment type="pathway">
    <text evidence="3">Sphingolipid metabolism.</text>
</comment>
<dbReference type="PANTHER" id="PTHR12726:SF0">
    <property type="entry name" value="CERAMIDE GLUCOSYLTRANSFERASE"/>
    <property type="match status" value="1"/>
</dbReference>
<protein>
    <submittedName>
        <fullName evidence="10">Ceramide glucosyltransferase</fullName>
    </submittedName>
</protein>
<name>A0A1W6MVK4_9HYPH</name>
<keyword evidence="6" id="KW-0812">Transmembrane</keyword>
<evidence type="ECO:0000313" key="11">
    <source>
        <dbReference type="Proteomes" id="UP000193978"/>
    </source>
</evidence>
<dbReference type="InterPro" id="IPR029044">
    <property type="entry name" value="Nucleotide-diphossugar_trans"/>
</dbReference>